<dbReference type="InterPro" id="IPR045885">
    <property type="entry name" value="GalNAc-T"/>
</dbReference>
<keyword evidence="9 24" id="KW-0808">Transferase</keyword>
<feature type="domain" description="Ricin B lectin" evidence="25">
    <location>
        <begin position="425"/>
        <end position="550"/>
    </location>
</feature>
<evidence type="ECO:0000256" key="22">
    <source>
        <dbReference type="ARBA" id="ARBA00052209"/>
    </source>
</evidence>
<keyword evidence="10 24" id="KW-0812">Transmembrane</keyword>
<evidence type="ECO:0000256" key="6">
    <source>
        <dbReference type="ARBA" id="ARBA00022525"/>
    </source>
</evidence>
<comment type="pathway">
    <text evidence="4 24">Protein modification; protein glycosylation.</text>
</comment>
<keyword evidence="18 24" id="KW-1015">Disulfide bond</keyword>
<evidence type="ECO:0000256" key="5">
    <source>
        <dbReference type="ARBA" id="ARBA00005680"/>
    </source>
</evidence>
<keyword evidence="15 24" id="KW-1133">Transmembrane helix</keyword>
<dbReference type="GeneTree" id="ENSGT00940000156958"/>
<keyword evidence="17 24" id="KW-0472">Membrane</keyword>
<dbReference type="GO" id="GO:0005576">
    <property type="term" value="C:extracellular region"/>
    <property type="evidence" value="ECO:0007669"/>
    <property type="project" value="UniProtKB-SubCell"/>
</dbReference>
<evidence type="ECO:0000256" key="20">
    <source>
        <dbReference type="ARBA" id="ARBA00023211"/>
    </source>
</evidence>
<evidence type="ECO:0000313" key="27">
    <source>
        <dbReference type="Proteomes" id="UP000005226"/>
    </source>
</evidence>
<comment type="cofactor">
    <cofactor evidence="1 24">
        <name>Mn(2+)</name>
        <dbReference type="ChEBI" id="CHEBI:29035"/>
    </cofactor>
</comment>
<evidence type="ECO:0000256" key="16">
    <source>
        <dbReference type="ARBA" id="ARBA00023034"/>
    </source>
</evidence>
<organism evidence="26 27">
    <name type="scientific">Takifugu rubripes</name>
    <name type="common">Japanese pufferfish</name>
    <name type="synonym">Fugu rubripes</name>
    <dbReference type="NCBI Taxonomy" id="31033"/>
    <lineage>
        <taxon>Eukaryota</taxon>
        <taxon>Metazoa</taxon>
        <taxon>Chordata</taxon>
        <taxon>Craniata</taxon>
        <taxon>Vertebrata</taxon>
        <taxon>Euteleostomi</taxon>
        <taxon>Actinopterygii</taxon>
        <taxon>Neopterygii</taxon>
        <taxon>Teleostei</taxon>
        <taxon>Neoteleostei</taxon>
        <taxon>Acanthomorphata</taxon>
        <taxon>Eupercaria</taxon>
        <taxon>Tetraodontiformes</taxon>
        <taxon>Tetradontoidea</taxon>
        <taxon>Tetraodontidae</taxon>
        <taxon>Takifugu</taxon>
    </lineage>
</organism>
<evidence type="ECO:0000256" key="12">
    <source>
        <dbReference type="ARBA" id="ARBA00022734"/>
    </source>
</evidence>
<evidence type="ECO:0000256" key="21">
    <source>
        <dbReference type="ARBA" id="ARBA00050905"/>
    </source>
</evidence>
<dbReference type="InterPro" id="IPR000772">
    <property type="entry name" value="Ricin_B_lectin"/>
</dbReference>
<evidence type="ECO:0000256" key="13">
    <source>
        <dbReference type="ARBA" id="ARBA00022968"/>
    </source>
</evidence>
<comment type="similarity">
    <text evidence="5 24">Belongs to the glycosyltransferase 2 family. GalNAc-T subfamily.</text>
</comment>
<evidence type="ECO:0000256" key="9">
    <source>
        <dbReference type="ARBA" id="ARBA00022679"/>
    </source>
</evidence>
<keyword evidence="19" id="KW-0325">Glycoprotein</keyword>
<evidence type="ECO:0000256" key="23">
    <source>
        <dbReference type="ARBA" id="ARBA00058945"/>
    </source>
</evidence>
<dbReference type="GO" id="GO:0004653">
    <property type="term" value="F:polypeptide N-acetylgalactosaminyltransferase activity"/>
    <property type="evidence" value="ECO:0007669"/>
    <property type="project" value="UniProtKB-EC"/>
</dbReference>
<dbReference type="FunFam" id="2.80.10.50:FF:000018">
    <property type="entry name" value="Polypeptide N-acetylgalactosaminyltransferase"/>
    <property type="match status" value="1"/>
</dbReference>
<gene>
    <name evidence="26" type="primary">galnt2</name>
</gene>
<accession>A0A674MKA5</accession>
<dbReference type="SUPFAM" id="SSF50370">
    <property type="entry name" value="Ricin B-like lectins"/>
    <property type="match status" value="1"/>
</dbReference>
<evidence type="ECO:0000256" key="19">
    <source>
        <dbReference type="ARBA" id="ARBA00023180"/>
    </source>
</evidence>
<dbReference type="Pfam" id="PF00535">
    <property type="entry name" value="Glycos_transf_2"/>
    <property type="match status" value="1"/>
</dbReference>
<reference evidence="26" key="2">
    <citation type="submission" date="2025-08" db="UniProtKB">
        <authorList>
            <consortium name="Ensembl"/>
        </authorList>
    </citation>
    <scope>IDENTIFICATION</scope>
</reference>
<evidence type="ECO:0000256" key="10">
    <source>
        <dbReference type="ARBA" id="ARBA00022692"/>
    </source>
</evidence>
<feature type="transmembrane region" description="Helical" evidence="24">
    <location>
        <begin position="167"/>
        <end position="188"/>
    </location>
</feature>
<dbReference type="UniPathway" id="UPA00378"/>
<evidence type="ECO:0000256" key="7">
    <source>
        <dbReference type="ARBA" id="ARBA00022553"/>
    </source>
</evidence>
<evidence type="ECO:0000256" key="24">
    <source>
        <dbReference type="RuleBase" id="RU361242"/>
    </source>
</evidence>
<evidence type="ECO:0000256" key="18">
    <source>
        <dbReference type="ARBA" id="ARBA00023157"/>
    </source>
</evidence>
<name>A0A674MKA5_TAKRU</name>
<dbReference type="Pfam" id="PF00652">
    <property type="entry name" value="Ricin_B_lectin"/>
    <property type="match status" value="1"/>
</dbReference>
<dbReference type="FunFam" id="3.90.550.10:FF:000026">
    <property type="entry name" value="Polypeptide N-acetylgalactosaminyltransferase"/>
    <property type="match status" value="1"/>
</dbReference>
<dbReference type="InterPro" id="IPR029044">
    <property type="entry name" value="Nucleotide-diphossugar_trans"/>
</dbReference>
<keyword evidence="27" id="KW-1185">Reference proteome</keyword>
<comment type="function">
    <text evidence="23">Catalyzes the initial reaction in O-linked oligosaccharide biosynthesis, the transfer of an N-acetyl-D-galactosamine residue to a serine or threonine residue on the protein receptor. Has a broad spectrum of substrates for peptides such as EA2, Muc5AC, Muc1a, Muc1b. Probably involved in O-linked glycosylation of the immunoglobulin A1 (IgA1) hinge region. Involved in O-linked glycosylation of APOC-III, ANGPTL3 and PLTP. It participates in the regulation of HDL-C metabolism.</text>
</comment>
<keyword evidence="11" id="KW-0479">Metal-binding</keyword>
<dbReference type="PROSITE" id="PS50231">
    <property type="entry name" value="RICIN_B_LECTIN"/>
    <property type="match status" value="1"/>
</dbReference>
<keyword evidence="20 24" id="KW-0464">Manganese</keyword>
<evidence type="ECO:0000256" key="15">
    <source>
        <dbReference type="ARBA" id="ARBA00022989"/>
    </source>
</evidence>
<comment type="catalytic activity">
    <reaction evidence="21">
        <text>L-threonyl-[protein] + UDP-N-acetyl-alpha-D-galactosamine = a 3-O-[N-acetyl-alpha-D-galactosaminyl]-L-threonyl-[protein] + UDP + H(+)</text>
        <dbReference type="Rhea" id="RHEA:52424"/>
        <dbReference type="Rhea" id="RHEA-COMP:11060"/>
        <dbReference type="Rhea" id="RHEA-COMP:11689"/>
        <dbReference type="ChEBI" id="CHEBI:15378"/>
        <dbReference type="ChEBI" id="CHEBI:30013"/>
        <dbReference type="ChEBI" id="CHEBI:58223"/>
        <dbReference type="ChEBI" id="CHEBI:67138"/>
        <dbReference type="ChEBI" id="CHEBI:87075"/>
        <dbReference type="EC" id="2.4.1.41"/>
    </reaction>
</comment>
<keyword evidence="16 24" id="KW-0333">Golgi apparatus</keyword>
<dbReference type="GO" id="GO:0006493">
    <property type="term" value="P:protein O-linked glycosylation"/>
    <property type="evidence" value="ECO:0007669"/>
    <property type="project" value="TreeGrafter"/>
</dbReference>
<comment type="catalytic activity">
    <reaction evidence="22">
        <text>L-seryl-[protein] + UDP-N-acetyl-alpha-D-galactosamine = a 3-O-[N-acetyl-alpha-D-galactosaminyl]-L-seryl-[protein] + UDP + H(+)</text>
        <dbReference type="Rhea" id="RHEA:23956"/>
        <dbReference type="Rhea" id="RHEA-COMP:9863"/>
        <dbReference type="Rhea" id="RHEA-COMP:12788"/>
        <dbReference type="ChEBI" id="CHEBI:15378"/>
        <dbReference type="ChEBI" id="CHEBI:29999"/>
        <dbReference type="ChEBI" id="CHEBI:53604"/>
        <dbReference type="ChEBI" id="CHEBI:58223"/>
        <dbReference type="ChEBI" id="CHEBI:67138"/>
        <dbReference type="EC" id="2.4.1.41"/>
    </reaction>
</comment>
<dbReference type="CDD" id="cd02510">
    <property type="entry name" value="pp-GalNAc-T"/>
    <property type="match status" value="1"/>
</dbReference>
<dbReference type="GO" id="GO:0030246">
    <property type="term" value="F:carbohydrate binding"/>
    <property type="evidence" value="ECO:0007669"/>
    <property type="project" value="UniProtKB-KW"/>
</dbReference>
<keyword evidence="8 24" id="KW-0328">Glycosyltransferase</keyword>
<keyword evidence="13" id="KW-0735">Signal-anchor</keyword>
<evidence type="ECO:0000256" key="4">
    <source>
        <dbReference type="ARBA" id="ARBA00004922"/>
    </source>
</evidence>
<keyword evidence="12 24" id="KW-0430">Lectin</keyword>
<evidence type="ECO:0000256" key="1">
    <source>
        <dbReference type="ARBA" id="ARBA00001936"/>
    </source>
</evidence>
<evidence type="ECO:0000313" key="26">
    <source>
        <dbReference type="Ensembl" id="ENSTRUP00000061907.1"/>
    </source>
</evidence>
<reference evidence="26" key="3">
    <citation type="submission" date="2025-09" db="UniProtKB">
        <authorList>
            <consortium name="Ensembl"/>
        </authorList>
    </citation>
    <scope>IDENTIFICATION</scope>
</reference>
<keyword evidence="7" id="KW-0597">Phosphoprotein</keyword>
<dbReference type="PANTHER" id="PTHR11675">
    <property type="entry name" value="N-ACETYLGALACTOSAMINYLTRANSFERASE"/>
    <property type="match status" value="1"/>
</dbReference>
<dbReference type="SMART" id="SM00458">
    <property type="entry name" value="RICIN"/>
    <property type="match status" value="1"/>
</dbReference>
<dbReference type="InterPro" id="IPR001173">
    <property type="entry name" value="Glyco_trans_2-like"/>
</dbReference>
<feature type="transmembrane region" description="Helical" evidence="24">
    <location>
        <begin position="7"/>
        <end position="24"/>
    </location>
</feature>
<dbReference type="EC" id="2.4.1.-" evidence="24"/>
<dbReference type="Gene3D" id="2.80.10.50">
    <property type="match status" value="1"/>
</dbReference>
<evidence type="ECO:0000256" key="8">
    <source>
        <dbReference type="ARBA" id="ARBA00022676"/>
    </source>
</evidence>
<evidence type="ECO:0000256" key="2">
    <source>
        <dbReference type="ARBA" id="ARBA00004447"/>
    </source>
</evidence>
<dbReference type="CDD" id="cd23434">
    <property type="entry name" value="beta-trefoil_Ricin_GALNT2"/>
    <property type="match status" value="1"/>
</dbReference>
<reference evidence="26 27" key="1">
    <citation type="journal article" date="2011" name="Genome Biol. Evol.">
        <title>Integration of the genetic map and genome assembly of fugu facilitates insights into distinct features of genome evolution in teleosts and mammals.</title>
        <authorList>
            <person name="Kai W."/>
            <person name="Kikuchi K."/>
            <person name="Tohari S."/>
            <person name="Chew A.K."/>
            <person name="Tay A."/>
            <person name="Fujiwara A."/>
            <person name="Hosoya S."/>
            <person name="Suetake H."/>
            <person name="Naruse K."/>
            <person name="Brenner S."/>
            <person name="Suzuki Y."/>
            <person name="Venkatesh B."/>
        </authorList>
    </citation>
    <scope>NUCLEOTIDE SEQUENCE [LARGE SCALE GENOMIC DNA]</scope>
</reference>
<evidence type="ECO:0000256" key="14">
    <source>
        <dbReference type="ARBA" id="ARBA00022974"/>
    </source>
</evidence>
<evidence type="ECO:0000256" key="17">
    <source>
        <dbReference type="ARBA" id="ARBA00023136"/>
    </source>
</evidence>
<keyword evidence="6" id="KW-0964">Secreted</keyword>
<evidence type="ECO:0000256" key="11">
    <source>
        <dbReference type="ARBA" id="ARBA00022723"/>
    </source>
</evidence>
<keyword evidence="14" id="KW-0654">Proteoglycan</keyword>
<dbReference type="GO" id="GO:0046872">
    <property type="term" value="F:metal ion binding"/>
    <property type="evidence" value="ECO:0007669"/>
    <property type="project" value="UniProtKB-KW"/>
</dbReference>
<dbReference type="InterPro" id="IPR035992">
    <property type="entry name" value="Ricin_B-like_lectins"/>
</dbReference>
<evidence type="ECO:0000259" key="25">
    <source>
        <dbReference type="SMART" id="SM00458"/>
    </source>
</evidence>
<sequence>MRRKSRILLCFAVLWVLGIAYYFYSGTSLSRKHYHVCDKDQHHHGKSHNNYRNSRGIVRWQDFDQDQYVGATVVRPGQDPYARNKFNQVESDKLRMDRAVPDTRHDHCRHKQWKSDLPASSVVITFHNEARSALLRTVVSVLKKSPPHLVKEIILVDDYSDNLSGVYLGQTLSIVYIAVLVLMFPLGLMRSRVRGADAATAPVLTFLDSHCECNDHWLEPLLERVAEDKTRVVSPIIDVINMDNFQYVGASADLKGGFDWNLVFKWDYMTLDQRRARQGNPIAPIKTPMIAGGLFVMDKEYFEQLGKYDMMMDVWGGENLEISFRVWQCGGSLEIIPCSRVGHVFRKQHPYTFPGGSGTVFARNTRRAAEVWMDEYKNFYYAAVPSARNVPYGNIQSRLELKKRVGCKPFKWYLENVYPELRVPDHQDIAFGALQQGGNCLDTLGHFADGVVGVYECHNAGGNQEWALTKDKSVKHMDLCLTVVDRTASSLIKLQGCRENDSRQKWEQIESNSKLRHVGSNLCLDSRSARMGGLTVEVCSQSLSQQWKFTLNLQS</sequence>
<dbReference type="PANTHER" id="PTHR11675:SF49">
    <property type="entry name" value="POLYPEPTIDE N-ACETYLGALACTOSAMINYLTRANSFERASE 2"/>
    <property type="match status" value="1"/>
</dbReference>
<dbReference type="AlphaFoldDB" id="A0A674MKA5"/>
<dbReference type="Proteomes" id="UP000005226">
    <property type="component" value="Chromosome 13"/>
</dbReference>
<proteinExistence type="inferred from homology"/>
<protein>
    <recommendedName>
        <fullName evidence="24">Polypeptide N-acetylgalactosaminyltransferase</fullName>
        <ecNumber evidence="24">2.4.1.-</ecNumber>
    </recommendedName>
    <alternativeName>
        <fullName evidence="24">Protein-UDP acetylgalactosaminyltransferase</fullName>
    </alternativeName>
</protein>
<comment type="subcellular location">
    <subcellularLocation>
        <location evidence="24">Golgi apparatus membrane</location>
        <topology evidence="24">Single-pass type II membrane protein</topology>
    </subcellularLocation>
    <subcellularLocation>
        <location evidence="2">Golgi apparatus</location>
        <location evidence="2">Golgi stack membrane</location>
        <topology evidence="2">Single-pass type II membrane protein</topology>
    </subcellularLocation>
    <subcellularLocation>
        <location evidence="3">Secreted</location>
    </subcellularLocation>
</comment>
<dbReference type="Gene3D" id="3.90.550.10">
    <property type="entry name" value="Spore Coat Polysaccharide Biosynthesis Protein SpsA, Chain A"/>
    <property type="match status" value="1"/>
</dbReference>
<dbReference type="SUPFAM" id="SSF53448">
    <property type="entry name" value="Nucleotide-diphospho-sugar transferases"/>
    <property type="match status" value="1"/>
</dbReference>
<evidence type="ECO:0000256" key="3">
    <source>
        <dbReference type="ARBA" id="ARBA00004613"/>
    </source>
</evidence>
<dbReference type="GO" id="GO:0000139">
    <property type="term" value="C:Golgi membrane"/>
    <property type="evidence" value="ECO:0007669"/>
    <property type="project" value="UniProtKB-SubCell"/>
</dbReference>
<dbReference type="Ensembl" id="ENSTRUT00000083288.1">
    <property type="protein sequence ID" value="ENSTRUP00000061907.1"/>
    <property type="gene ID" value="ENSTRUG00000008315.3"/>
</dbReference>
<comment type="caution">
    <text evidence="24">Lacks conserved residue(s) required for the propagation of feature annotation.</text>
</comment>
<dbReference type="GO" id="GO:0032580">
    <property type="term" value="C:Golgi cisterna membrane"/>
    <property type="evidence" value="ECO:0007669"/>
    <property type="project" value="UniProtKB-SubCell"/>
</dbReference>